<name>A0A1G5AUF7_9BACT</name>
<dbReference type="OrthoDB" id="155250at2"/>
<dbReference type="RefSeq" id="WP_092207759.1">
    <property type="nucleotide sequence ID" value="NZ_FMUX01000001.1"/>
</dbReference>
<dbReference type="Proteomes" id="UP000198870">
    <property type="component" value="Unassembled WGS sequence"/>
</dbReference>
<protein>
    <recommendedName>
        <fullName evidence="3">Phosphohydrolase</fullName>
    </recommendedName>
</protein>
<gene>
    <name evidence="1" type="ORF">SAMN05216233_101456</name>
</gene>
<reference evidence="1 2" key="1">
    <citation type="submission" date="2016-10" db="EMBL/GenBank/DDBJ databases">
        <authorList>
            <person name="de Groot N.N."/>
        </authorList>
    </citation>
    <scope>NUCLEOTIDE SEQUENCE [LARGE SCALE GENOMIC DNA]</scope>
    <source>
        <strain evidence="1 2">AA1</strain>
    </source>
</reference>
<dbReference type="AlphaFoldDB" id="A0A1G5AUF7"/>
<dbReference type="STRING" id="419481.SAMN05216233_101456"/>
<dbReference type="EMBL" id="FMUX01000001">
    <property type="protein sequence ID" value="SCX81460.1"/>
    <property type="molecule type" value="Genomic_DNA"/>
</dbReference>
<proteinExistence type="predicted"/>
<keyword evidence="2" id="KW-1185">Reference proteome</keyword>
<organism evidence="1 2">
    <name type="scientific">Desulfoluna spongiiphila</name>
    <dbReference type="NCBI Taxonomy" id="419481"/>
    <lineage>
        <taxon>Bacteria</taxon>
        <taxon>Pseudomonadati</taxon>
        <taxon>Thermodesulfobacteriota</taxon>
        <taxon>Desulfobacteria</taxon>
        <taxon>Desulfobacterales</taxon>
        <taxon>Desulfolunaceae</taxon>
        <taxon>Desulfoluna</taxon>
    </lineage>
</organism>
<evidence type="ECO:0000313" key="1">
    <source>
        <dbReference type="EMBL" id="SCX81460.1"/>
    </source>
</evidence>
<sequence length="223" mass="23785">MKCPGQDTQYWGYGAIFEADCPDCGATVEFFKDDTMRTCKGCGKRLVNPKLDFGCASYCQFADACLGSLPPELLAEKRNLIKDRVAVEVKKRCGKDFAKIGRAARLAGHAEQIATREAGADLAVLLCGAYLTALSRQEAGEVFAAIAAPEGLVTEVTSLLEGLSSGEEGDVNRAILQDACHIADEEDRCGGEPLGEAAFMEGLALRLKTAGAAHEARRVLVRP</sequence>
<evidence type="ECO:0008006" key="3">
    <source>
        <dbReference type="Google" id="ProtNLM"/>
    </source>
</evidence>
<accession>A0A1G5AUF7</accession>
<evidence type="ECO:0000313" key="2">
    <source>
        <dbReference type="Proteomes" id="UP000198870"/>
    </source>
</evidence>